<comment type="caution">
    <text evidence="1">The sequence shown here is derived from an EMBL/GenBank/DDBJ whole genome shotgun (WGS) entry which is preliminary data.</text>
</comment>
<sequence length="70" mass="7669">MGYGSGEISEAKQKPIEEAICIEGFVNEYANEQIRTPRMGDGSGETSEAAQCPCNSFWRDSVLIPVVRKS</sequence>
<proteinExistence type="predicted"/>
<name>A0A830BWD7_9LAMI</name>
<dbReference type="AlphaFoldDB" id="A0A830BWD7"/>
<gene>
    <name evidence="1" type="ORF">PHJA_001208000</name>
</gene>
<keyword evidence="2" id="KW-1185">Reference proteome</keyword>
<accession>A0A830BWD7</accession>
<dbReference type="Proteomes" id="UP000653305">
    <property type="component" value="Unassembled WGS sequence"/>
</dbReference>
<evidence type="ECO:0000313" key="1">
    <source>
        <dbReference type="EMBL" id="GFP90639.1"/>
    </source>
</evidence>
<reference evidence="1" key="1">
    <citation type="submission" date="2020-07" db="EMBL/GenBank/DDBJ databases">
        <title>Ethylene signaling mediates host invasion by parasitic plants.</title>
        <authorList>
            <person name="Yoshida S."/>
        </authorList>
    </citation>
    <scope>NUCLEOTIDE SEQUENCE</scope>
    <source>
        <strain evidence="1">Okayama</strain>
    </source>
</reference>
<evidence type="ECO:0000313" key="2">
    <source>
        <dbReference type="Proteomes" id="UP000653305"/>
    </source>
</evidence>
<organism evidence="1 2">
    <name type="scientific">Phtheirospermum japonicum</name>
    <dbReference type="NCBI Taxonomy" id="374723"/>
    <lineage>
        <taxon>Eukaryota</taxon>
        <taxon>Viridiplantae</taxon>
        <taxon>Streptophyta</taxon>
        <taxon>Embryophyta</taxon>
        <taxon>Tracheophyta</taxon>
        <taxon>Spermatophyta</taxon>
        <taxon>Magnoliopsida</taxon>
        <taxon>eudicotyledons</taxon>
        <taxon>Gunneridae</taxon>
        <taxon>Pentapetalae</taxon>
        <taxon>asterids</taxon>
        <taxon>lamiids</taxon>
        <taxon>Lamiales</taxon>
        <taxon>Orobanchaceae</taxon>
        <taxon>Orobanchaceae incertae sedis</taxon>
        <taxon>Phtheirospermum</taxon>
    </lineage>
</organism>
<protein>
    <submittedName>
        <fullName evidence="1">Uncharacterized protein</fullName>
    </submittedName>
</protein>
<dbReference type="EMBL" id="BMAC01000222">
    <property type="protein sequence ID" value="GFP90639.1"/>
    <property type="molecule type" value="Genomic_DNA"/>
</dbReference>